<gene>
    <name evidence="1" type="ORF">LIER_15919</name>
</gene>
<keyword evidence="2" id="KW-1185">Reference proteome</keyword>
<evidence type="ECO:0000313" key="1">
    <source>
        <dbReference type="EMBL" id="GAA0159037.1"/>
    </source>
</evidence>
<sequence length="96" mass="10164">MVAPPKATEQPDNSVGSGVALLPNLIIKTLVGINLSSRVLIVRDRGTISLRVFSRLGIRNGGKHGSEGVRELLQDASVKIAIADTGPMASLVEPHW</sequence>
<reference evidence="1 2" key="1">
    <citation type="submission" date="2024-01" db="EMBL/GenBank/DDBJ databases">
        <title>The complete chloroplast genome sequence of Lithospermum erythrorhizon: insights into the phylogenetic relationship among Boraginaceae species and the maternal lineages of purple gromwells.</title>
        <authorList>
            <person name="Okada T."/>
            <person name="Watanabe K."/>
        </authorList>
    </citation>
    <scope>NUCLEOTIDE SEQUENCE [LARGE SCALE GENOMIC DNA]</scope>
</reference>
<accession>A0AAV3Q4L6</accession>
<organism evidence="1 2">
    <name type="scientific">Lithospermum erythrorhizon</name>
    <name type="common">Purple gromwell</name>
    <name type="synonym">Lithospermum officinale var. erythrorhizon</name>
    <dbReference type="NCBI Taxonomy" id="34254"/>
    <lineage>
        <taxon>Eukaryota</taxon>
        <taxon>Viridiplantae</taxon>
        <taxon>Streptophyta</taxon>
        <taxon>Embryophyta</taxon>
        <taxon>Tracheophyta</taxon>
        <taxon>Spermatophyta</taxon>
        <taxon>Magnoliopsida</taxon>
        <taxon>eudicotyledons</taxon>
        <taxon>Gunneridae</taxon>
        <taxon>Pentapetalae</taxon>
        <taxon>asterids</taxon>
        <taxon>lamiids</taxon>
        <taxon>Boraginales</taxon>
        <taxon>Boraginaceae</taxon>
        <taxon>Boraginoideae</taxon>
        <taxon>Lithospermeae</taxon>
        <taxon>Lithospermum</taxon>
    </lineage>
</organism>
<dbReference type="EMBL" id="BAABME010003508">
    <property type="protein sequence ID" value="GAA0159037.1"/>
    <property type="molecule type" value="Genomic_DNA"/>
</dbReference>
<evidence type="ECO:0000313" key="2">
    <source>
        <dbReference type="Proteomes" id="UP001454036"/>
    </source>
</evidence>
<name>A0AAV3Q4L6_LITER</name>
<comment type="caution">
    <text evidence="1">The sequence shown here is derived from an EMBL/GenBank/DDBJ whole genome shotgun (WGS) entry which is preliminary data.</text>
</comment>
<protein>
    <submittedName>
        <fullName evidence="1">Uncharacterized protein</fullName>
    </submittedName>
</protein>
<dbReference type="AlphaFoldDB" id="A0AAV3Q4L6"/>
<dbReference type="Proteomes" id="UP001454036">
    <property type="component" value="Unassembled WGS sequence"/>
</dbReference>
<proteinExistence type="predicted"/>